<accession>A0A0E9XA54</accession>
<proteinExistence type="predicted"/>
<protein>
    <submittedName>
        <fullName evidence="1">Uncharacterized protein</fullName>
    </submittedName>
</protein>
<organism evidence="1">
    <name type="scientific">Anguilla anguilla</name>
    <name type="common">European freshwater eel</name>
    <name type="synonym">Muraena anguilla</name>
    <dbReference type="NCBI Taxonomy" id="7936"/>
    <lineage>
        <taxon>Eukaryota</taxon>
        <taxon>Metazoa</taxon>
        <taxon>Chordata</taxon>
        <taxon>Craniata</taxon>
        <taxon>Vertebrata</taxon>
        <taxon>Euteleostomi</taxon>
        <taxon>Actinopterygii</taxon>
        <taxon>Neopterygii</taxon>
        <taxon>Teleostei</taxon>
        <taxon>Anguilliformes</taxon>
        <taxon>Anguillidae</taxon>
        <taxon>Anguilla</taxon>
    </lineage>
</organism>
<reference evidence="1" key="1">
    <citation type="submission" date="2014-11" db="EMBL/GenBank/DDBJ databases">
        <authorList>
            <person name="Amaro Gonzalez C."/>
        </authorList>
    </citation>
    <scope>NUCLEOTIDE SEQUENCE</scope>
</reference>
<evidence type="ECO:0000313" key="1">
    <source>
        <dbReference type="EMBL" id="JAH99301.1"/>
    </source>
</evidence>
<sequence>MSSAVFTTLLGKCGDRLTSSLPLSLLLSLPSFR</sequence>
<reference evidence="1" key="2">
    <citation type="journal article" date="2015" name="Fish Shellfish Immunol.">
        <title>Early steps in the European eel (Anguilla anguilla)-Vibrio vulnificus interaction in the gills: Role of the RtxA13 toxin.</title>
        <authorList>
            <person name="Callol A."/>
            <person name="Pajuelo D."/>
            <person name="Ebbesson L."/>
            <person name="Teles M."/>
            <person name="MacKenzie S."/>
            <person name="Amaro C."/>
        </authorList>
    </citation>
    <scope>NUCLEOTIDE SEQUENCE</scope>
</reference>
<dbReference type="EMBL" id="GBXM01009276">
    <property type="protein sequence ID" value="JAH99301.1"/>
    <property type="molecule type" value="Transcribed_RNA"/>
</dbReference>
<dbReference type="AlphaFoldDB" id="A0A0E9XA54"/>
<name>A0A0E9XA54_ANGAN</name>